<proteinExistence type="inferred from homology"/>
<dbReference type="Gene3D" id="3.20.20.380">
    <property type="entry name" value="Copper homeostasis (CutC) domain"/>
    <property type="match status" value="1"/>
</dbReference>
<organism evidence="3 4">
    <name type="scientific">Sediminitomix flava</name>
    <dbReference type="NCBI Taxonomy" id="379075"/>
    <lineage>
        <taxon>Bacteria</taxon>
        <taxon>Pseudomonadati</taxon>
        <taxon>Bacteroidota</taxon>
        <taxon>Cytophagia</taxon>
        <taxon>Cytophagales</taxon>
        <taxon>Flammeovirgaceae</taxon>
        <taxon>Sediminitomix</taxon>
    </lineage>
</organism>
<dbReference type="InterPro" id="IPR036822">
    <property type="entry name" value="CutC-like_dom_sf"/>
</dbReference>
<gene>
    <name evidence="2" type="primary">cutC</name>
    <name evidence="3" type="ORF">BC781_103440</name>
</gene>
<evidence type="ECO:0000313" key="4">
    <source>
        <dbReference type="Proteomes" id="UP000245535"/>
    </source>
</evidence>
<evidence type="ECO:0000256" key="1">
    <source>
        <dbReference type="ARBA" id="ARBA00007768"/>
    </source>
</evidence>
<dbReference type="GO" id="GO:0005737">
    <property type="term" value="C:cytoplasm"/>
    <property type="evidence" value="ECO:0007669"/>
    <property type="project" value="UniProtKB-SubCell"/>
</dbReference>
<dbReference type="Pfam" id="PF03932">
    <property type="entry name" value="CutC"/>
    <property type="match status" value="1"/>
</dbReference>
<keyword evidence="2" id="KW-0963">Cytoplasm</keyword>
<evidence type="ECO:0000313" key="3">
    <source>
        <dbReference type="EMBL" id="PWJ42189.1"/>
    </source>
</evidence>
<dbReference type="HAMAP" id="MF_00795">
    <property type="entry name" value="CutC"/>
    <property type="match status" value="1"/>
</dbReference>
<dbReference type="EMBL" id="QGDO01000003">
    <property type="protein sequence ID" value="PWJ42189.1"/>
    <property type="molecule type" value="Genomic_DNA"/>
</dbReference>
<accession>A0A315ZAL3</accession>
<dbReference type="PANTHER" id="PTHR12598">
    <property type="entry name" value="COPPER HOMEOSTASIS PROTEIN CUTC"/>
    <property type="match status" value="1"/>
</dbReference>
<dbReference type="RefSeq" id="WP_109618921.1">
    <property type="nucleotide sequence ID" value="NZ_QGDO01000003.1"/>
</dbReference>
<dbReference type="FunFam" id="3.20.20.380:FF:000001">
    <property type="entry name" value="Copper homeostasis protein CutC"/>
    <property type="match status" value="1"/>
</dbReference>
<dbReference type="Proteomes" id="UP000245535">
    <property type="component" value="Unassembled WGS sequence"/>
</dbReference>
<dbReference type="InterPro" id="IPR005627">
    <property type="entry name" value="CutC-like"/>
</dbReference>
<keyword evidence="4" id="KW-1185">Reference proteome</keyword>
<dbReference type="PANTHER" id="PTHR12598:SF0">
    <property type="entry name" value="COPPER HOMEOSTASIS PROTEIN CUTC HOMOLOG"/>
    <property type="match status" value="1"/>
</dbReference>
<dbReference type="GO" id="GO:0005507">
    <property type="term" value="F:copper ion binding"/>
    <property type="evidence" value="ECO:0007669"/>
    <property type="project" value="TreeGrafter"/>
</dbReference>
<sequence>MTTRLEICSYSVESAIKAQSGGADRIELCGGRLEGGTTPSYGMIQQARKYIHVDLHTIIRPRGGDFVYSELEFEEMVQDIRMAKNIGCDGVVIGSLTIDGKVDIEGNKRLIKEARPMKVTFHRAFDMVDNPSEALEELINLGVDGVLTSGQCMTAEEGIELIADLAKQAAGRIDIIPASGINPSNVQRIQSEGGVNWMHSSASVTVESKMRYRNNSVTMSKESRSSEFEITAVDEETVKAMKKALFVYSNTI</sequence>
<protein>
    <recommendedName>
        <fullName evidence="2">PF03932 family protein CutC</fullName>
    </recommendedName>
</protein>
<dbReference type="OrthoDB" id="9815677at2"/>
<name>A0A315ZAL3_SEDFL</name>
<comment type="caution">
    <text evidence="2">Once thought to be involved in copper homeostasis, experiments in E.coli have shown this is not the case.</text>
</comment>
<comment type="similarity">
    <text evidence="1 2">Belongs to the CutC family.</text>
</comment>
<comment type="subcellular location">
    <subcellularLocation>
        <location evidence="2">Cytoplasm</location>
    </subcellularLocation>
</comment>
<dbReference type="SUPFAM" id="SSF110395">
    <property type="entry name" value="CutC-like"/>
    <property type="match status" value="1"/>
</dbReference>
<evidence type="ECO:0000256" key="2">
    <source>
        <dbReference type="HAMAP-Rule" id="MF_00795"/>
    </source>
</evidence>
<dbReference type="AlphaFoldDB" id="A0A315ZAL3"/>
<comment type="caution">
    <text evidence="3">The sequence shown here is derived from an EMBL/GenBank/DDBJ whole genome shotgun (WGS) entry which is preliminary data.</text>
</comment>
<reference evidence="3 4" key="1">
    <citation type="submission" date="2018-03" db="EMBL/GenBank/DDBJ databases">
        <title>Genomic Encyclopedia of Archaeal and Bacterial Type Strains, Phase II (KMG-II): from individual species to whole genera.</title>
        <authorList>
            <person name="Goeker M."/>
        </authorList>
    </citation>
    <scope>NUCLEOTIDE SEQUENCE [LARGE SCALE GENOMIC DNA]</scope>
    <source>
        <strain evidence="3 4">DSM 28229</strain>
    </source>
</reference>